<evidence type="ECO:0008006" key="4">
    <source>
        <dbReference type="Google" id="ProtNLM"/>
    </source>
</evidence>
<sequence length="320" mass="32966">MSMIQNWLIALGAGAASALLVATVATGSPLALPLFYLAPLPVLIVGLGWTHVSALIAASAAAVAIGVFFGVELLLAYVAGVGLPAYVLSYLALMAREPQPGAPLEWFPIGRVVLAAAILGCLAVAALIPLVAGSVEGYQAALRTLFQAMFEESPGAGGADVERMVDLLVLVMPPAAAVVTMVTQIGNLWLAAHIARVSGRLMRPWPDLATISVPRPVAVLLVGTFIATNLAGGFVGLMAQLLTSTLVMAFAFIGLATIHWITRGAAGRALVIATVWIAALALGWPFALLALLGLAETLFGVRQRFRRGGPPGCPPAANDV</sequence>
<keyword evidence="1" id="KW-1133">Transmembrane helix</keyword>
<accession>A0ABU0DH37</accession>
<feature type="transmembrane region" description="Helical" evidence="1">
    <location>
        <begin position="113"/>
        <end position="135"/>
    </location>
</feature>
<name>A0ABU0DH37_9HYPH</name>
<feature type="transmembrane region" description="Helical" evidence="1">
    <location>
        <begin position="273"/>
        <end position="299"/>
    </location>
</feature>
<protein>
    <recommendedName>
        <fullName evidence="4">Membrane protein DUF2232</fullName>
    </recommendedName>
</protein>
<keyword evidence="1" id="KW-0812">Transmembrane</keyword>
<feature type="transmembrane region" description="Helical" evidence="1">
    <location>
        <begin position="241"/>
        <end position="261"/>
    </location>
</feature>
<feature type="transmembrane region" description="Helical" evidence="1">
    <location>
        <begin position="74"/>
        <end position="93"/>
    </location>
</feature>
<proteinExistence type="predicted"/>
<keyword evidence="1" id="KW-0472">Membrane</keyword>
<dbReference type="InterPro" id="IPR018710">
    <property type="entry name" value="DUF2232"/>
</dbReference>
<evidence type="ECO:0000313" key="3">
    <source>
        <dbReference type="Proteomes" id="UP001238467"/>
    </source>
</evidence>
<evidence type="ECO:0000256" key="1">
    <source>
        <dbReference type="SAM" id="Phobius"/>
    </source>
</evidence>
<dbReference type="Proteomes" id="UP001238467">
    <property type="component" value="Unassembled WGS sequence"/>
</dbReference>
<keyword evidence="3" id="KW-1185">Reference proteome</keyword>
<feature type="transmembrane region" description="Helical" evidence="1">
    <location>
        <begin position="215"/>
        <end position="234"/>
    </location>
</feature>
<feature type="transmembrane region" description="Helical" evidence="1">
    <location>
        <begin position="43"/>
        <end position="67"/>
    </location>
</feature>
<feature type="transmembrane region" description="Helical" evidence="1">
    <location>
        <begin position="167"/>
        <end position="195"/>
    </location>
</feature>
<gene>
    <name evidence="2" type="ORF">J2S76_002172</name>
</gene>
<organism evidence="2 3">
    <name type="scientific">Ancylobacter vacuolatus</name>
    <dbReference type="NCBI Taxonomy" id="223389"/>
    <lineage>
        <taxon>Bacteria</taxon>
        <taxon>Pseudomonadati</taxon>
        <taxon>Pseudomonadota</taxon>
        <taxon>Alphaproteobacteria</taxon>
        <taxon>Hyphomicrobiales</taxon>
        <taxon>Xanthobacteraceae</taxon>
        <taxon>Ancylobacter</taxon>
    </lineage>
</organism>
<comment type="caution">
    <text evidence="2">The sequence shown here is derived from an EMBL/GenBank/DDBJ whole genome shotgun (WGS) entry which is preliminary data.</text>
</comment>
<dbReference type="EMBL" id="JAUSUH010000004">
    <property type="protein sequence ID" value="MDQ0347745.1"/>
    <property type="molecule type" value="Genomic_DNA"/>
</dbReference>
<dbReference type="Pfam" id="PF09991">
    <property type="entry name" value="DUF2232"/>
    <property type="match status" value="1"/>
</dbReference>
<evidence type="ECO:0000313" key="2">
    <source>
        <dbReference type="EMBL" id="MDQ0347745.1"/>
    </source>
</evidence>
<reference evidence="2 3" key="1">
    <citation type="submission" date="2023-07" db="EMBL/GenBank/DDBJ databases">
        <title>Genomic Encyclopedia of Type Strains, Phase IV (KMG-IV): sequencing the most valuable type-strain genomes for metagenomic binning, comparative biology and taxonomic classification.</title>
        <authorList>
            <person name="Goeker M."/>
        </authorList>
    </citation>
    <scope>NUCLEOTIDE SEQUENCE [LARGE SCALE GENOMIC DNA]</scope>
    <source>
        <strain evidence="2 3">DSM 1277</strain>
    </source>
</reference>